<comment type="caution">
    <text evidence="2">The sequence shown here is derived from an EMBL/GenBank/DDBJ whole genome shotgun (WGS) entry which is preliminary data.</text>
</comment>
<dbReference type="Pfam" id="PF19313">
    <property type="entry name" value="DUF5916"/>
    <property type="match status" value="2"/>
</dbReference>
<dbReference type="RefSeq" id="WP_311666008.1">
    <property type="nucleotide sequence ID" value="NZ_JAVRHT010000072.1"/>
</dbReference>
<dbReference type="Gene3D" id="2.60.40.1190">
    <property type="match status" value="1"/>
</dbReference>
<gene>
    <name evidence="2" type="ORF">RM540_16080</name>
</gene>
<dbReference type="InterPro" id="IPR045670">
    <property type="entry name" value="DUF5916"/>
</dbReference>
<protein>
    <submittedName>
        <fullName evidence="2">DUF5916 domain-containing protein</fullName>
    </submittedName>
</protein>
<organism evidence="2 3">
    <name type="scientific">Rubrivirga litoralis</name>
    <dbReference type="NCBI Taxonomy" id="3075598"/>
    <lineage>
        <taxon>Bacteria</taxon>
        <taxon>Pseudomonadati</taxon>
        <taxon>Rhodothermota</taxon>
        <taxon>Rhodothermia</taxon>
        <taxon>Rhodothermales</taxon>
        <taxon>Rubricoccaceae</taxon>
        <taxon>Rubrivirga</taxon>
    </lineage>
</organism>
<dbReference type="CDD" id="cd09618">
    <property type="entry name" value="CBM9_like_2"/>
    <property type="match status" value="1"/>
</dbReference>
<reference evidence="2 3" key="1">
    <citation type="submission" date="2023-09" db="EMBL/GenBank/DDBJ databases">
        <authorList>
            <person name="Rey-Velasco X."/>
        </authorList>
    </citation>
    <scope>NUCLEOTIDE SEQUENCE [LARGE SCALE GENOMIC DNA]</scope>
    <source>
        <strain evidence="2 3">F394</strain>
    </source>
</reference>
<keyword evidence="3" id="KW-1185">Reference proteome</keyword>
<feature type="domain" description="DUF5916" evidence="1">
    <location>
        <begin position="238"/>
        <end position="341"/>
    </location>
</feature>
<dbReference type="SUPFAM" id="SSF56935">
    <property type="entry name" value="Porins"/>
    <property type="match status" value="1"/>
</dbReference>
<evidence type="ECO:0000259" key="1">
    <source>
        <dbReference type="Pfam" id="PF19313"/>
    </source>
</evidence>
<dbReference type="Proteomes" id="UP001267426">
    <property type="component" value="Unassembled WGS sequence"/>
</dbReference>
<dbReference type="EMBL" id="JAVRHT010000072">
    <property type="protein sequence ID" value="MDT0633273.1"/>
    <property type="molecule type" value="Genomic_DNA"/>
</dbReference>
<dbReference type="SUPFAM" id="SSF49344">
    <property type="entry name" value="CBD9-like"/>
    <property type="match status" value="1"/>
</dbReference>
<accession>A0ABU3BVE8</accession>
<feature type="domain" description="DUF5916" evidence="1">
    <location>
        <begin position="698"/>
        <end position="790"/>
    </location>
</feature>
<evidence type="ECO:0000313" key="3">
    <source>
        <dbReference type="Proteomes" id="UP001267426"/>
    </source>
</evidence>
<sequence>MLTLALLLALAAPPGGDGRSGPDPARPVVTAAPAGEGLRVDGVLDEAAWDAAEVATGFVQYEPNEGAPATERTEVRVLRAADGLVVGARMFTADPSRIRQTLSRRDNTGGADAFVVSLDSYNDDRTAYVFGVTAAGVRFDGTIEGRREDRSWDAVWESAVRVGPDGWTAELRIPYSQLRYTEGTASWGVNFQRVMPASGEDAYWAPVTRAEAEGGIVQLFGTLDGVGGLAPRPVLQAAPYTLARAARTEDPDRPGTGAESVEANLGADLKVGLGSNVILDATVNPDFGQVDADPAQLNLSTFERFLSERRPFFLEGTQIFDLTVGGGDGALLYTRRVGGESPIIAAAKVTGRTGGGLSFGALGSATGGDFRPGRFYGAGRLKQELPRRSYVGGGLTAYGTRPDNGDGRTLAVAGAADWALRTGGWVFEGTAAGTARDADDGRVGGGAVYLGFDREEGYLTPGFGLRAYTAGVRLDDVGRFRQTDLLQARAGTSYLVNEGRPVGPFRRLRGSVYGSQTWRLADRTNRGADLSFFARADFPGFQELSVSVDLDGLGGLDVREARGLGDVRNVARGGLRVSYETDSRRRYQVEVDVGGSLGADGARGFSAGLEVDWAVSDRLSLDVEASGGWTDGRQAWAANEAFVQTPAGLFVGAQADVPEALVDGDLVPFPGGVGLVAGLAPYDAAPLQVAGTAFYVPLFGLRDTREAEATLRGQYIVSPTLSLQAFGQLFAARGRYRDLSVLAGPDDLRPASGFPKRRDFAFSAFTGNAVLRWEYRLGSALYVVWSQGRRSEQFEEALLAAAPPSPFETGTGGQFADTFGAFPDDVVLVKLSYLLMR</sequence>
<name>A0ABU3BVE8_9BACT</name>
<evidence type="ECO:0000313" key="2">
    <source>
        <dbReference type="EMBL" id="MDT0633273.1"/>
    </source>
</evidence>
<proteinExistence type="predicted"/>